<proteinExistence type="predicted"/>
<gene>
    <name evidence="3" type="ORF">GNZ21_06215</name>
</gene>
<sequence length="56" mass="6235">MIQNHDAAPTPDQDSTTAVHLTTEQVEQQIVEAQRLHQQLTERLRATEQTSGPAGR</sequence>
<evidence type="ECO:0000313" key="4">
    <source>
        <dbReference type="Proteomes" id="UP000460157"/>
    </source>
</evidence>
<reference evidence="3 4" key="1">
    <citation type="submission" date="2019-12" db="EMBL/GenBank/DDBJ databases">
        <title>Nesterenkonia muleiensis sp. nov., a novel actinobacterium isolated from sap of Populus euphratica.</title>
        <authorList>
            <person name="Wang R."/>
        </authorList>
    </citation>
    <scope>NUCLEOTIDE SEQUENCE [LARGE SCALE GENOMIC DNA]</scope>
    <source>
        <strain evidence="3 4">F10</strain>
    </source>
</reference>
<comment type="caution">
    <text evidence="3">The sequence shown here is derived from an EMBL/GenBank/DDBJ whole genome shotgun (WGS) entry which is preliminary data.</text>
</comment>
<dbReference type="EMBL" id="WRPM01000044">
    <property type="protein sequence ID" value="MVT25953.1"/>
    <property type="molecule type" value="Genomic_DNA"/>
</dbReference>
<accession>A0A7K1UHK7</accession>
<keyword evidence="1" id="KW-0175">Coiled coil</keyword>
<evidence type="ECO:0000256" key="2">
    <source>
        <dbReference type="SAM" id="MobiDB-lite"/>
    </source>
</evidence>
<protein>
    <submittedName>
        <fullName evidence="3">Uncharacterized protein</fullName>
    </submittedName>
</protein>
<organism evidence="3 4">
    <name type="scientific">Nesterenkonia alkaliphila</name>
    <dbReference type="NCBI Taxonomy" id="1463631"/>
    <lineage>
        <taxon>Bacteria</taxon>
        <taxon>Bacillati</taxon>
        <taxon>Actinomycetota</taxon>
        <taxon>Actinomycetes</taxon>
        <taxon>Micrococcales</taxon>
        <taxon>Micrococcaceae</taxon>
        <taxon>Nesterenkonia</taxon>
    </lineage>
</organism>
<dbReference type="AlphaFoldDB" id="A0A7K1UHK7"/>
<feature type="region of interest" description="Disordered" evidence="2">
    <location>
        <begin position="1"/>
        <end position="21"/>
    </location>
</feature>
<dbReference type="Proteomes" id="UP000460157">
    <property type="component" value="Unassembled WGS sequence"/>
</dbReference>
<feature type="coiled-coil region" evidence="1">
    <location>
        <begin position="23"/>
        <end position="50"/>
    </location>
</feature>
<feature type="compositionally biased region" description="Polar residues" evidence="2">
    <location>
        <begin position="12"/>
        <end position="21"/>
    </location>
</feature>
<evidence type="ECO:0000256" key="1">
    <source>
        <dbReference type="SAM" id="Coils"/>
    </source>
</evidence>
<keyword evidence="4" id="KW-1185">Reference proteome</keyword>
<dbReference type="RefSeq" id="WP_157322445.1">
    <property type="nucleotide sequence ID" value="NZ_BMFX01000026.1"/>
</dbReference>
<name>A0A7K1UHK7_9MICC</name>
<evidence type="ECO:0000313" key="3">
    <source>
        <dbReference type="EMBL" id="MVT25953.1"/>
    </source>
</evidence>